<dbReference type="SUPFAM" id="SSF81301">
    <property type="entry name" value="Nucleotidyltransferase"/>
    <property type="match status" value="1"/>
</dbReference>
<dbReference type="Pfam" id="PF01909">
    <property type="entry name" value="NTP_transf_2"/>
    <property type="match status" value="1"/>
</dbReference>
<accession>A0A554LLV0</accession>
<dbReference type="GO" id="GO:0016779">
    <property type="term" value="F:nucleotidyltransferase activity"/>
    <property type="evidence" value="ECO:0007669"/>
    <property type="project" value="InterPro"/>
</dbReference>
<proteinExistence type="predicted"/>
<reference evidence="2 3" key="1">
    <citation type="submission" date="2017-07" db="EMBL/GenBank/DDBJ databases">
        <title>Mechanisms for carbon and nitrogen cycling indicate functional differentiation within the Candidate Phyla Radiation.</title>
        <authorList>
            <person name="Danczak R.E."/>
            <person name="Johnston M.D."/>
            <person name="Kenah C."/>
            <person name="Slattery M."/>
            <person name="Wrighton K.C."/>
            <person name="Wilkins M.J."/>
        </authorList>
    </citation>
    <scope>NUCLEOTIDE SEQUENCE [LARGE SCALE GENOMIC DNA]</scope>
    <source>
        <strain evidence="2">Licking1014_85</strain>
    </source>
</reference>
<feature type="domain" description="Polymerase nucleotidyl transferase" evidence="1">
    <location>
        <begin position="20"/>
        <end position="54"/>
    </location>
</feature>
<dbReference type="AlphaFoldDB" id="A0A554LLV0"/>
<name>A0A554LLV0_9BACT</name>
<sequence length="55" mass="6125">MKIHSATKNLSLAQSVKDDLRAELRDSLISVIFYGSRAKGNAKNDSDLDLFLLMN</sequence>
<dbReference type="CDD" id="cd05403">
    <property type="entry name" value="NT_KNTase_like"/>
    <property type="match status" value="1"/>
</dbReference>
<dbReference type="Gene3D" id="3.30.460.10">
    <property type="entry name" value="Beta Polymerase, domain 2"/>
    <property type="match status" value="1"/>
</dbReference>
<dbReference type="Proteomes" id="UP000315589">
    <property type="component" value="Unassembled WGS sequence"/>
</dbReference>
<protein>
    <recommendedName>
        <fullName evidence="1">Polymerase nucleotidyl transferase domain-containing protein</fullName>
    </recommendedName>
</protein>
<gene>
    <name evidence="2" type="ORF">CEN91_114</name>
</gene>
<evidence type="ECO:0000313" key="3">
    <source>
        <dbReference type="Proteomes" id="UP000315589"/>
    </source>
</evidence>
<dbReference type="InterPro" id="IPR043519">
    <property type="entry name" value="NT_sf"/>
</dbReference>
<dbReference type="InterPro" id="IPR002934">
    <property type="entry name" value="Polymerase_NTP_transf_dom"/>
</dbReference>
<dbReference type="EMBL" id="VMGI01000009">
    <property type="protein sequence ID" value="TSC93818.1"/>
    <property type="molecule type" value="Genomic_DNA"/>
</dbReference>
<evidence type="ECO:0000259" key="1">
    <source>
        <dbReference type="Pfam" id="PF01909"/>
    </source>
</evidence>
<organism evidence="2 3">
    <name type="scientific">Candidatus Berkelbacteria bacterium Licking1014_85</name>
    <dbReference type="NCBI Taxonomy" id="2017148"/>
    <lineage>
        <taxon>Bacteria</taxon>
        <taxon>Candidatus Berkelbacteria</taxon>
    </lineage>
</organism>
<feature type="non-terminal residue" evidence="2">
    <location>
        <position position="55"/>
    </location>
</feature>
<evidence type="ECO:0000313" key="2">
    <source>
        <dbReference type="EMBL" id="TSC93818.1"/>
    </source>
</evidence>
<comment type="caution">
    <text evidence="2">The sequence shown here is derived from an EMBL/GenBank/DDBJ whole genome shotgun (WGS) entry which is preliminary data.</text>
</comment>